<accession>A0A3A9YF84</accession>
<evidence type="ECO:0000313" key="3">
    <source>
        <dbReference type="EMBL" id="RKN35865.1"/>
    </source>
</evidence>
<feature type="region of interest" description="Disordered" evidence="1">
    <location>
        <begin position="1"/>
        <end position="20"/>
    </location>
</feature>
<evidence type="ECO:0000256" key="1">
    <source>
        <dbReference type="SAM" id="MobiDB-lite"/>
    </source>
</evidence>
<evidence type="ECO:0000259" key="2">
    <source>
        <dbReference type="Pfam" id="PF04149"/>
    </source>
</evidence>
<organism evidence="3 4">
    <name type="scientific">Streptomyces hoynatensis</name>
    <dbReference type="NCBI Taxonomy" id="1141874"/>
    <lineage>
        <taxon>Bacteria</taxon>
        <taxon>Bacillati</taxon>
        <taxon>Actinomycetota</taxon>
        <taxon>Actinomycetes</taxon>
        <taxon>Kitasatosporales</taxon>
        <taxon>Streptomycetaceae</taxon>
        <taxon>Streptomyces</taxon>
    </lineage>
</organism>
<keyword evidence="4" id="KW-1185">Reference proteome</keyword>
<feature type="domain" description="DUF397" evidence="2">
    <location>
        <begin position="7"/>
        <end position="60"/>
    </location>
</feature>
<dbReference type="AlphaFoldDB" id="A0A3A9YF84"/>
<comment type="caution">
    <text evidence="3">The sequence shown here is derived from an EMBL/GenBank/DDBJ whole genome shotgun (WGS) entry which is preliminary data.</text>
</comment>
<protein>
    <submittedName>
        <fullName evidence="3">DUF397 domain-containing protein</fullName>
    </submittedName>
</protein>
<dbReference type="Proteomes" id="UP000272474">
    <property type="component" value="Unassembled WGS sequence"/>
</dbReference>
<proteinExistence type="predicted"/>
<dbReference type="EMBL" id="RBAL01000035">
    <property type="protein sequence ID" value="RKN35865.1"/>
    <property type="molecule type" value="Genomic_DNA"/>
</dbReference>
<gene>
    <name evidence="3" type="ORF">D7294_30610</name>
</gene>
<dbReference type="InterPro" id="IPR007278">
    <property type="entry name" value="DUF397"/>
</dbReference>
<evidence type="ECO:0000313" key="4">
    <source>
        <dbReference type="Proteomes" id="UP000272474"/>
    </source>
</evidence>
<dbReference type="RefSeq" id="WP_120685089.1">
    <property type="nucleotide sequence ID" value="NZ_RBAL01000035.1"/>
</dbReference>
<name>A0A3A9YF84_9ACTN</name>
<sequence>MTDMTSAEWRRSTYSGNGGNCVEVRDGVPGVVPVRDSKVPGGPQLAVGAGAWSAFVTSLKSDLG</sequence>
<dbReference type="Pfam" id="PF04149">
    <property type="entry name" value="DUF397"/>
    <property type="match status" value="1"/>
</dbReference>
<reference evidence="3 4" key="1">
    <citation type="journal article" date="2014" name="Int. J. Syst. Evol. Microbiol.">
        <title>Streptomyces hoynatensis sp. nov., isolated from deep marine sediment.</title>
        <authorList>
            <person name="Veyisoglu A."/>
            <person name="Sahin N."/>
        </authorList>
    </citation>
    <scope>NUCLEOTIDE SEQUENCE [LARGE SCALE GENOMIC DNA]</scope>
    <source>
        <strain evidence="3 4">KCTC 29097</strain>
    </source>
</reference>